<dbReference type="Proteomes" id="UP000186817">
    <property type="component" value="Unassembled WGS sequence"/>
</dbReference>
<name>A0A1Q9EUJ9_SYMMI</name>
<dbReference type="EMBL" id="LSRX01000066">
    <property type="protein sequence ID" value="OLQ11079.1"/>
    <property type="molecule type" value="Genomic_DNA"/>
</dbReference>
<keyword evidence="2" id="KW-1185">Reference proteome</keyword>
<sequence length="742" mass="81690">MRQPGISVSLAAGSLAFRFCDGFARNALLANQIALFQSLAGLGANGAQRAAKFLSASCSVAPLLVGALPLSDTSLFNVVFFGCCLELLCIAATAITALHAWPEWPTKLLDSNMAGRDGEISIEAGWSDQAPGGISLLDLPLQEIKGDVGSLKHIVDIITNVPPPDKSAIELVINSGHWGRDRLPEPFCLKCDMEVKLITQFVVIRQENGNVSILKHMYSPDLKLTRAAAVSFCFGTPHTLKWQGHAQNFRKGFQWFLEQLGGWQCRQYTLTHLLPCQQARADGSKAGGYMATLSEEDVNKGFAFIEEESGRLGTEWKRVQWMTKNLNIDQESPIYSWPPGLVEKALRALQSDGVLALPVEDFHFTLADVDYSVHDFAVRHMLKQLKTHATGFIGGPGSGKTPLARILAMSISRYWKRALHISSPASFREASEFDFFRGQAGRKDRPDIHDDGCLASEQIRKMKGFADVGCTMLTKERWGAAKFVQGQMRIFVCNDFEFTPWLHEHQGITGGTTLHMQHEDFLKVIAPMFPERTEQPHIMAVLKRANVLVNAGKIMIFRPATQEEISVQCLVKSSTVEFLNPNAGKRYQTYRDNEKTKPSTFEADLQWEADYVDAILEEPRPFRRALSSVLTGVIDLDSPPTKKAATEPAVLEMKSEVSVDIEPESAGTARPVEPSDGAVHGIPPLADGIEHANDVSQGSPMDVASQCGSVHDPMADLSQEFDGFSQELANIIHKEEADNSSK</sequence>
<proteinExistence type="predicted"/>
<reference evidence="1 2" key="1">
    <citation type="submission" date="2016-02" db="EMBL/GenBank/DDBJ databases">
        <title>Genome analysis of coral dinoflagellate symbionts highlights evolutionary adaptations to a symbiotic lifestyle.</title>
        <authorList>
            <person name="Aranda M."/>
            <person name="Li Y."/>
            <person name="Liew Y.J."/>
            <person name="Baumgarten S."/>
            <person name="Simakov O."/>
            <person name="Wilson M."/>
            <person name="Piel J."/>
            <person name="Ashoor H."/>
            <person name="Bougouffa S."/>
            <person name="Bajic V.B."/>
            <person name="Ryu T."/>
            <person name="Ravasi T."/>
            <person name="Bayer T."/>
            <person name="Micklem G."/>
            <person name="Kim H."/>
            <person name="Bhak J."/>
            <person name="Lajeunesse T.C."/>
            <person name="Voolstra C.R."/>
        </authorList>
    </citation>
    <scope>NUCLEOTIDE SEQUENCE [LARGE SCALE GENOMIC DNA]</scope>
    <source>
        <strain evidence="1 2">CCMP2467</strain>
    </source>
</reference>
<protein>
    <submittedName>
        <fullName evidence="1">Uncharacterized protein</fullName>
    </submittedName>
</protein>
<organism evidence="1 2">
    <name type="scientific">Symbiodinium microadriaticum</name>
    <name type="common">Dinoflagellate</name>
    <name type="synonym">Zooxanthella microadriatica</name>
    <dbReference type="NCBI Taxonomy" id="2951"/>
    <lineage>
        <taxon>Eukaryota</taxon>
        <taxon>Sar</taxon>
        <taxon>Alveolata</taxon>
        <taxon>Dinophyceae</taxon>
        <taxon>Suessiales</taxon>
        <taxon>Symbiodiniaceae</taxon>
        <taxon>Symbiodinium</taxon>
    </lineage>
</organism>
<comment type="caution">
    <text evidence="1">The sequence shown here is derived from an EMBL/GenBank/DDBJ whole genome shotgun (WGS) entry which is preliminary data.</text>
</comment>
<evidence type="ECO:0000313" key="1">
    <source>
        <dbReference type="EMBL" id="OLQ11079.1"/>
    </source>
</evidence>
<evidence type="ECO:0000313" key="2">
    <source>
        <dbReference type="Proteomes" id="UP000186817"/>
    </source>
</evidence>
<dbReference type="AlphaFoldDB" id="A0A1Q9EUJ9"/>
<gene>
    <name evidence="1" type="ORF">AK812_SmicGene5166</name>
</gene>
<dbReference type="OrthoDB" id="415370at2759"/>
<accession>A0A1Q9EUJ9</accession>